<name>A0A8R7TY40_TRIUA</name>
<organism evidence="1 2">
    <name type="scientific">Triticum urartu</name>
    <name type="common">Red wild einkorn</name>
    <name type="synonym">Crithodium urartu</name>
    <dbReference type="NCBI Taxonomy" id="4572"/>
    <lineage>
        <taxon>Eukaryota</taxon>
        <taxon>Viridiplantae</taxon>
        <taxon>Streptophyta</taxon>
        <taxon>Embryophyta</taxon>
        <taxon>Tracheophyta</taxon>
        <taxon>Spermatophyta</taxon>
        <taxon>Magnoliopsida</taxon>
        <taxon>Liliopsida</taxon>
        <taxon>Poales</taxon>
        <taxon>Poaceae</taxon>
        <taxon>BOP clade</taxon>
        <taxon>Pooideae</taxon>
        <taxon>Triticodae</taxon>
        <taxon>Triticeae</taxon>
        <taxon>Triticinae</taxon>
        <taxon>Triticum</taxon>
    </lineage>
</organism>
<protein>
    <submittedName>
        <fullName evidence="1">Uncharacterized protein</fullName>
    </submittedName>
</protein>
<keyword evidence="2" id="KW-1185">Reference proteome</keyword>
<accession>A0A8R7TY40</accession>
<evidence type="ECO:0000313" key="2">
    <source>
        <dbReference type="Proteomes" id="UP000015106"/>
    </source>
</evidence>
<reference evidence="1" key="2">
    <citation type="submission" date="2018-03" db="EMBL/GenBank/DDBJ databases">
        <title>The Triticum urartu genome reveals the dynamic nature of wheat genome evolution.</title>
        <authorList>
            <person name="Ling H."/>
            <person name="Ma B."/>
            <person name="Shi X."/>
            <person name="Liu H."/>
            <person name="Dong L."/>
            <person name="Sun H."/>
            <person name="Cao Y."/>
            <person name="Gao Q."/>
            <person name="Zheng S."/>
            <person name="Li Y."/>
            <person name="Yu Y."/>
            <person name="Du H."/>
            <person name="Qi M."/>
            <person name="Li Y."/>
            <person name="Yu H."/>
            <person name="Cui Y."/>
            <person name="Wang N."/>
            <person name="Chen C."/>
            <person name="Wu H."/>
            <person name="Zhao Y."/>
            <person name="Zhang J."/>
            <person name="Li Y."/>
            <person name="Zhou W."/>
            <person name="Zhang B."/>
            <person name="Hu W."/>
            <person name="Eijk M."/>
            <person name="Tang J."/>
            <person name="Witsenboer H."/>
            <person name="Zhao S."/>
            <person name="Li Z."/>
            <person name="Zhang A."/>
            <person name="Wang D."/>
            <person name="Liang C."/>
        </authorList>
    </citation>
    <scope>NUCLEOTIDE SEQUENCE [LARGE SCALE GENOMIC DNA]</scope>
    <source>
        <strain evidence="1">cv. G1812</strain>
    </source>
</reference>
<dbReference type="Proteomes" id="UP000015106">
    <property type="component" value="Chromosome 3"/>
</dbReference>
<dbReference type="AlphaFoldDB" id="A0A8R7TY40"/>
<reference evidence="2" key="1">
    <citation type="journal article" date="2013" name="Nature">
        <title>Draft genome of the wheat A-genome progenitor Triticum urartu.</title>
        <authorList>
            <person name="Ling H.Q."/>
            <person name="Zhao S."/>
            <person name="Liu D."/>
            <person name="Wang J."/>
            <person name="Sun H."/>
            <person name="Zhang C."/>
            <person name="Fan H."/>
            <person name="Li D."/>
            <person name="Dong L."/>
            <person name="Tao Y."/>
            <person name="Gao C."/>
            <person name="Wu H."/>
            <person name="Li Y."/>
            <person name="Cui Y."/>
            <person name="Guo X."/>
            <person name="Zheng S."/>
            <person name="Wang B."/>
            <person name="Yu K."/>
            <person name="Liang Q."/>
            <person name="Yang W."/>
            <person name="Lou X."/>
            <person name="Chen J."/>
            <person name="Feng M."/>
            <person name="Jian J."/>
            <person name="Zhang X."/>
            <person name="Luo G."/>
            <person name="Jiang Y."/>
            <person name="Liu J."/>
            <person name="Wang Z."/>
            <person name="Sha Y."/>
            <person name="Zhang B."/>
            <person name="Wu H."/>
            <person name="Tang D."/>
            <person name="Shen Q."/>
            <person name="Xue P."/>
            <person name="Zou S."/>
            <person name="Wang X."/>
            <person name="Liu X."/>
            <person name="Wang F."/>
            <person name="Yang Y."/>
            <person name="An X."/>
            <person name="Dong Z."/>
            <person name="Zhang K."/>
            <person name="Zhang X."/>
            <person name="Luo M.C."/>
            <person name="Dvorak J."/>
            <person name="Tong Y."/>
            <person name="Wang J."/>
            <person name="Yang H."/>
            <person name="Li Z."/>
            <person name="Wang D."/>
            <person name="Zhang A."/>
            <person name="Wang J."/>
        </authorList>
    </citation>
    <scope>NUCLEOTIDE SEQUENCE</scope>
    <source>
        <strain evidence="2">cv. G1812</strain>
    </source>
</reference>
<dbReference type="Gramene" id="TuG1812G0300003377.01.T01">
    <property type="protein sequence ID" value="TuG1812G0300003377.01.T01"/>
    <property type="gene ID" value="TuG1812G0300003377.01"/>
</dbReference>
<dbReference type="EnsemblPlants" id="TuG1812G0300003377.01.T01">
    <property type="protein sequence ID" value="TuG1812G0300003377.01.T01"/>
    <property type="gene ID" value="TuG1812G0300003377.01"/>
</dbReference>
<evidence type="ECO:0000313" key="1">
    <source>
        <dbReference type="EnsemblPlants" id="TuG1812G0300003377.01.T01"/>
    </source>
</evidence>
<proteinExistence type="predicted"/>
<sequence>MDEPSSASTTSSIKLPTDDELLVKGFPPQSPICVTISKQFILEQAIERIGGTIHPFTFADIGSDDVGISVSIDLPPHSKSLSSTTKEFHGPSIESTCVAALGYLQKTGIIMVDDANFAELKKCKRKLQAGEFWSSTLYNQASALHNQLSSLTAINQGPQPKPKQEADVLPSTYKNTSRANYQIMLSEDTSEEESASIPVTAKNNSIYRLPSKSNKKMRTARRALFPGK</sequence>
<reference evidence="1" key="3">
    <citation type="submission" date="2022-06" db="UniProtKB">
        <authorList>
            <consortium name="EnsemblPlants"/>
        </authorList>
    </citation>
    <scope>IDENTIFICATION</scope>
</reference>